<proteinExistence type="predicted"/>
<evidence type="ECO:0000313" key="3">
    <source>
        <dbReference type="EMBL" id="KAJ2903580.1"/>
    </source>
</evidence>
<feature type="transmembrane region" description="Helical" evidence="2">
    <location>
        <begin position="159"/>
        <end position="180"/>
    </location>
</feature>
<feature type="region of interest" description="Disordered" evidence="1">
    <location>
        <begin position="125"/>
        <end position="153"/>
    </location>
</feature>
<reference evidence="3" key="1">
    <citation type="submission" date="2022-07" db="EMBL/GenBank/DDBJ databases">
        <title>Draft genome sequence of Zalerion maritima ATCC 34329, a (micro)plastics degrading marine fungus.</title>
        <authorList>
            <person name="Paco A."/>
            <person name="Goncalves M.F.M."/>
            <person name="Rocha-Santos T.A.P."/>
            <person name="Alves A."/>
        </authorList>
    </citation>
    <scope>NUCLEOTIDE SEQUENCE</scope>
    <source>
        <strain evidence="3">ATCC 34329</strain>
    </source>
</reference>
<evidence type="ECO:0000313" key="4">
    <source>
        <dbReference type="Proteomes" id="UP001201980"/>
    </source>
</evidence>
<sequence>MDSPGLLHLSPAQLLTTFVSLAVPPIFLVSISAPIVLACNSINDLPASFDSYPDCAAACLACNESSYTHNFINNCDYDDGECCTSAHHLAIAESWACVRQACQEPVAREAFRVFVQECKEKDKPLDEVDVPDGLSLEDSTEEEEGNGGQGSQGLDQGELIGVIFGALGAFAAIIGAFFGWRRWKHSRQNKQDQTAMVVSDRSDRRQIIRHIPPEAYRAAADQGYHFEFVENPSVVSLSTNGFTRQGPSRHVYARPSNSSLNSRAVLGLPMRTVEEVPD</sequence>
<keyword evidence="2" id="KW-0812">Transmembrane</keyword>
<evidence type="ECO:0000256" key="2">
    <source>
        <dbReference type="SAM" id="Phobius"/>
    </source>
</evidence>
<keyword evidence="2" id="KW-1133">Transmembrane helix</keyword>
<keyword evidence="2" id="KW-0472">Membrane</keyword>
<dbReference type="EMBL" id="JAKWBI020000077">
    <property type="protein sequence ID" value="KAJ2903580.1"/>
    <property type="molecule type" value="Genomic_DNA"/>
</dbReference>
<gene>
    <name evidence="3" type="ORF">MKZ38_009633</name>
</gene>
<protein>
    <recommendedName>
        <fullName evidence="5">Extracellular membrane protein CFEM domain-containing protein</fullName>
    </recommendedName>
</protein>
<name>A0AAD5RUH7_9PEZI</name>
<feature type="transmembrane region" description="Helical" evidence="2">
    <location>
        <begin position="12"/>
        <end position="37"/>
    </location>
</feature>
<evidence type="ECO:0008006" key="5">
    <source>
        <dbReference type="Google" id="ProtNLM"/>
    </source>
</evidence>
<comment type="caution">
    <text evidence="3">The sequence shown here is derived from an EMBL/GenBank/DDBJ whole genome shotgun (WGS) entry which is preliminary data.</text>
</comment>
<dbReference type="AlphaFoldDB" id="A0AAD5RUH7"/>
<evidence type="ECO:0000256" key="1">
    <source>
        <dbReference type="SAM" id="MobiDB-lite"/>
    </source>
</evidence>
<organism evidence="3 4">
    <name type="scientific">Zalerion maritima</name>
    <dbReference type="NCBI Taxonomy" id="339359"/>
    <lineage>
        <taxon>Eukaryota</taxon>
        <taxon>Fungi</taxon>
        <taxon>Dikarya</taxon>
        <taxon>Ascomycota</taxon>
        <taxon>Pezizomycotina</taxon>
        <taxon>Sordariomycetes</taxon>
        <taxon>Lulworthiomycetidae</taxon>
        <taxon>Lulworthiales</taxon>
        <taxon>Lulworthiaceae</taxon>
        <taxon>Zalerion</taxon>
    </lineage>
</organism>
<accession>A0AAD5RUH7</accession>
<keyword evidence="4" id="KW-1185">Reference proteome</keyword>
<dbReference type="Proteomes" id="UP001201980">
    <property type="component" value="Unassembled WGS sequence"/>
</dbReference>